<dbReference type="InterPro" id="IPR000232">
    <property type="entry name" value="HSF_DNA-bd"/>
</dbReference>
<dbReference type="GO" id="GO:0043565">
    <property type="term" value="F:sequence-specific DNA binding"/>
    <property type="evidence" value="ECO:0007669"/>
    <property type="project" value="InterPro"/>
</dbReference>
<dbReference type="Proteomes" id="UP000242450">
    <property type="component" value="Chromosome X"/>
</dbReference>
<dbReference type="GO" id="GO:0003700">
    <property type="term" value="F:DNA-binding transcription factor activity"/>
    <property type="evidence" value="ECO:0007669"/>
    <property type="project" value="InterPro"/>
</dbReference>
<dbReference type="Gene3D" id="1.10.10.10">
    <property type="entry name" value="Winged helix-like DNA-binding domain superfamily/Winged helix DNA-binding domain"/>
    <property type="match status" value="1"/>
</dbReference>
<keyword evidence="2" id="KW-0238">DNA-binding</keyword>
<comment type="caution">
    <text evidence="5">The sequence shown here is derived from an EMBL/GenBank/DDBJ whole genome shotgun (WGS) entry which is preliminary data.</text>
</comment>
<dbReference type="AlphaFoldDB" id="A0A212BZF6"/>
<evidence type="ECO:0000256" key="3">
    <source>
        <dbReference type="SAM" id="MobiDB-lite"/>
    </source>
</evidence>
<gene>
    <name evidence="5" type="ORF">Celaphus_00009620</name>
</gene>
<dbReference type="OrthoDB" id="6418155at2759"/>
<evidence type="ECO:0000256" key="1">
    <source>
        <dbReference type="ARBA" id="ARBA00006403"/>
    </source>
</evidence>
<protein>
    <recommendedName>
        <fullName evidence="4">HSF-type DNA-binding domain-containing protein</fullName>
    </recommendedName>
</protein>
<evidence type="ECO:0000256" key="2">
    <source>
        <dbReference type="ARBA" id="ARBA00023125"/>
    </source>
</evidence>
<feature type="compositionally biased region" description="Polar residues" evidence="3">
    <location>
        <begin position="62"/>
        <end position="71"/>
    </location>
</feature>
<feature type="region of interest" description="Disordered" evidence="3">
    <location>
        <begin position="43"/>
        <end position="92"/>
    </location>
</feature>
<dbReference type="InterPro" id="IPR036388">
    <property type="entry name" value="WH-like_DNA-bd_sf"/>
</dbReference>
<comment type="similarity">
    <text evidence="1">Belongs to the HSF family.</text>
</comment>
<feature type="domain" description="HSF-type DNA-binding" evidence="4">
    <location>
        <begin position="4"/>
        <end position="38"/>
    </location>
</feature>
<accession>A0A212BZF6</accession>
<evidence type="ECO:0000259" key="4">
    <source>
        <dbReference type="Pfam" id="PF00447"/>
    </source>
</evidence>
<dbReference type="EMBL" id="MKHE01000034">
    <property type="protein sequence ID" value="OWJ99137.1"/>
    <property type="molecule type" value="Genomic_DNA"/>
</dbReference>
<evidence type="ECO:0000313" key="6">
    <source>
        <dbReference type="Proteomes" id="UP000242450"/>
    </source>
</evidence>
<keyword evidence="6" id="KW-1185">Reference proteome</keyword>
<name>A0A212BZF6_CEREH</name>
<sequence>MEVLQHRGMDQIFQTDSIKSFISELNLYGFSKICPSGLSQLQLSERQASPPAEHPEERRPRNNCSACCQPNSDHEEKEASKKVQKGTPPAHRTPSWCSFVFSGLWSMGSVAGRAGRNYLPSEQGGHSGEGTSSNATYFWKGWSRGTAREPPDYDSVMALHNTCYSILMVALSVMAPDEASEAEE</sequence>
<feature type="compositionally biased region" description="Basic and acidic residues" evidence="3">
    <location>
        <begin position="72"/>
        <end position="81"/>
    </location>
</feature>
<evidence type="ECO:0000313" key="5">
    <source>
        <dbReference type="EMBL" id="OWJ99137.1"/>
    </source>
</evidence>
<reference evidence="5 6" key="1">
    <citation type="journal article" date="2018" name="Mol. Genet. Genomics">
        <title>The red deer Cervus elaphus genome CerEla1.0: sequencing, annotating, genes, and chromosomes.</title>
        <authorList>
            <person name="Bana N.A."/>
            <person name="Nyiri A."/>
            <person name="Nagy J."/>
            <person name="Frank K."/>
            <person name="Nagy T."/>
            <person name="Steger V."/>
            <person name="Schiller M."/>
            <person name="Lakatos P."/>
            <person name="Sugar L."/>
            <person name="Horn P."/>
            <person name="Barta E."/>
            <person name="Orosz L."/>
        </authorList>
    </citation>
    <scope>NUCLEOTIDE SEQUENCE [LARGE SCALE GENOMIC DNA]</scope>
    <source>
        <strain evidence="5">Hungarian</strain>
    </source>
</reference>
<dbReference type="Pfam" id="PF00447">
    <property type="entry name" value="HSF_DNA-bind"/>
    <property type="match status" value="1"/>
</dbReference>
<proteinExistence type="inferred from homology"/>
<organism evidence="5 6">
    <name type="scientific">Cervus elaphus hippelaphus</name>
    <name type="common">European red deer</name>
    <dbReference type="NCBI Taxonomy" id="46360"/>
    <lineage>
        <taxon>Eukaryota</taxon>
        <taxon>Metazoa</taxon>
        <taxon>Chordata</taxon>
        <taxon>Craniata</taxon>
        <taxon>Vertebrata</taxon>
        <taxon>Euteleostomi</taxon>
        <taxon>Mammalia</taxon>
        <taxon>Eutheria</taxon>
        <taxon>Laurasiatheria</taxon>
        <taxon>Artiodactyla</taxon>
        <taxon>Ruminantia</taxon>
        <taxon>Pecora</taxon>
        <taxon>Cervidae</taxon>
        <taxon>Cervinae</taxon>
        <taxon>Cervus</taxon>
    </lineage>
</organism>